<keyword evidence="2" id="KW-1185">Reference proteome</keyword>
<sequence>MEIPEYTSGAMQYYRIRQDDQMDYPEDYLEDSGVGDIWYRELSVYDRTKYEFDQGGKEVTMKIRIPMYKEIDSRCVCVIDGKQHQVYNATHVTDKNGFPETELTLIRPEKEMNIRDKTGTE</sequence>
<reference evidence="1 2" key="1">
    <citation type="journal article" date="2023" name="Int. J. Syst. Evol. Microbiol.">
        <title>Sellimonas catena sp. nov., isolated from human faeces.</title>
        <authorList>
            <person name="Hisatomi A."/>
            <person name="Ohkuma M."/>
            <person name="Sakamoto M."/>
        </authorList>
    </citation>
    <scope>NUCLEOTIDE SEQUENCE [LARGE SCALE GENOMIC DNA]</scope>
    <source>
        <strain evidence="1 2">12EGH17</strain>
    </source>
</reference>
<organism evidence="1 2">
    <name type="scientific">Sellimonas catena</name>
    <dbReference type="NCBI Taxonomy" id="2994035"/>
    <lineage>
        <taxon>Bacteria</taxon>
        <taxon>Bacillati</taxon>
        <taxon>Bacillota</taxon>
        <taxon>Clostridia</taxon>
        <taxon>Lachnospirales</taxon>
        <taxon>Lachnospiraceae</taxon>
        <taxon>Sellimonas</taxon>
    </lineage>
</organism>
<dbReference type="NCBIfam" id="TIGR01563">
    <property type="entry name" value="gp16_SPP1"/>
    <property type="match status" value="1"/>
</dbReference>
<accession>A0A9W6C6S5</accession>
<evidence type="ECO:0008006" key="3">
    <source>
        <dbReference type="Google" id="ProtNLM"/>
    </source>
</evidence>
<dbReference type="AlphaFoldDB" id="A0A9W6C6S5"/>
<evidence type="ECO:0000313" key="1">
    <source>
        <dbReference type="EMBL" id="GLG06216.1"/>
    </source>
</evidence>
<protein>
    <recommendedName>
        <fullName evidence="3">Phage head closure protein</fullName>
    </recommendedName>
</protein>
<gene>
    <name evidence="1" type="ORF">Selli1_33900</name>
</gene>
<dbReference type="InterPro" id="IPR008767">
    <property type="entry name" value="Phage_SPP1_head-tail_adaptor"/>
</dbReference>
<comment type="caution">
    <text evidence="1">The sequence shown here is derived from an EMBL/GenBank/DDBJ whole genome shotgun (WGS) entry which is preliminary data.</text>
</comment>
<name>A0A9W6C6S5_9FIRM</name>
<dbReference type="RefSeq" id="WP_281874253.1">
    <property type="nucleotide sequence ID" value="NZ_BSBO01000054.1"/>
</dbReference>
<evidence type="ECO:0000313" key="2">
    <source>
        <dbReference type="Proteomes" id="UP001145145"/>
    </source>
</evidence>
<proteinExistence type="predicted"/>
<dbReference type="Proteomes" id="UP001145145">
    <property type="component" value="Unassembled WGS sequence"/>
</dbReference>
<dbReference type="EMBL" id="BSBO01000054">
    <property type="protein sequence ID" value="GLG06216.1"/>
    <property type="molecule type" value="Genomic_DNA"/>
</dbReference>